<dbReference type="Proteomes" id="UP000321058">
    <property type="component" value="Unassembled WGS sequence"/>
</dbReference>
<keyword evidence="2" id="KW-1185">Reference proteome</keyword>
<accession>A0A512N958</accession>
<evidence type="ECO:0000313" key="2">
    <source>
        <dbReference type="Proteomes" id="UP000321058"/>
    </source>
</evidence>
<dbReference type="PROSITE" id="PS51257">
    <property type="entry name" value="PROKAR_LIPOPROTEIN"/>
    <property type="match status" value="1"/>
</dbReference>
<evidence type="ECO:0000313" key="1">
    <source>
        <dbReference type="EMBL" id="GEP55463.1"/>
    </source>
</evidence>
<protein>
    <recommendedName>
        <fullName evidence="3">Lipoprotein</fullName>
    </recommendedName>
</protein>
<reference evidence="1 2" key="1">
    <citation type="submission" date="2019-07" db="EMBL/GenBank/DDBJ databases">
        <title>Whole genome shotgun sequence of Reyranella soli NBRC 108950.</title>
        <authorList>
            <person name="Hosoyama A."/>
            <person name="Uohara A."/>
            <person name="Ohji S."/>
            <person name="Ichikawa N."/>
        </authorList>
    </citation>
    <scope>NUCLEOTIDE SEQUENCE [LARGE SCALE GENOMIC DNA]</scope>
    <source>
        <strain evidence="1 2">NBRC 108950</strain>
    </source>
</reference>
<dbReference type="RefSeq" id="WP_170303027.1">
    <property type="nucleotide sequence ID" value="NZ_BKAJ01000038.1"/>
</dbReference>
<comment type="caution">
    <text evidence="1">The sequence shown here is derived from an EMBL/GenBank/DDBJ whole genome shotgun (WGS) entry which is preliminary data.</text>
</comment>
<sequence>MNMPKDTKPLIQGAVVGAIACAVLGFTWGGWVTGATARKDAGVAAHNATVATLAPFCADRFRAQGDATARMAELAKASTWERNSVLEKSGFASLPGSKTGDSDIARACVELLLAPATPKT</sequence>
<name>A0A512N958_9HYPH</name>
<evidence type="ECO:0008006" key="3">
    <source>
        <dbReference type="Google" id="ProtNLM"/>
    </source>
</evidence>
<organism evidence="1 2">
    <name type="scientific">Reyranella soli</name>
    <dbReference type="NCBI Taxonomy" id="1230389"/>
    <lineage>
        <taxon>Bacteria</taxon>
        <taxon>Pseudomonadati</taxon>
        <taxon>Pseudomonadota</taxon>
        <taxon>Alphaproteobacteria</taxon>
        <taxon>Hyphomicrobiales</taxon>
        <taxon>Reyranellaceae</taxon>
        <taxon>Reyranella</taxon>
    </lineage>
</organism>
<proteinExistence type="predicted"/>
<dbReference type="AlphaFoldDB" id="A0A512N958"/>
<dbReference type="EMBL" id="BKAJ01000038">
    <property type="protein sequence ID" value="GEP55463.1"/>
    <property type="molecule type" value="Genomic_DNA"/>
</dbReference>
<gene>
    <name evidence="1" type="ORF">RSO01_26290</name>
</gene>